<dbReference type="GO" id="GO:0004715">
    <property type="term" value="F:non-membrane spanning protein tyrosine kinase activity"/>
    <property type="evidence" value="ECO:0007669"/>
    <property type="project" value="UniProtKB-EC"/>
</dbReference>
<keyword evidence="11" id="KW-1185">Reference proteome</keyword>
<dbReference type="GO" id="GO:0005524">
    <property type="term" value="F:ATP binding"/>
    <property type="evidence" value="ECO:0007669"/>
    <property type="project" value="UniProtKB-KW"/>
</dbReference>
<evidence type="ECO:0000256" key="7">
    <source>
        <dbReference type="ARBA" id="ARBA00023137"/>
    </source>
</evidence>
<dbReference type="AlphaFoldDB" id="A0A6L8UYL6"/>
<keyword evidence="6" id="KW-0067">ATP-binding</keyword>
<evidence type="ECO:0000259" key="9">
    <source>
        <dbReference type="Pfam" id="PF13614"/>
    </source>
</evidence>
<gene>
    <name evidence="10" type="ORF">GQF01_13265</name>
</gene>
<evidence type="ECO:0000256" key="1">
    <source>
        <dbReference type="ARBA" id="ARBA00007316"/>
    </source>
</evidence>
<sequence>MLQLSNVLVTELDPISPVSESYRSLRTAVRFKKVVPADQRLGMVLMVASPKSQEGKTTTLANLAVTYAQEGKSVVIVDSNLRQPSLHNLFGMNNTKGLLHFFQKGLDVDDVITPTGIIGLDLIVAGGQPVNPSELVGSSQMMNLMNQLKQRYEVILIDSPSTLDYTDASLLTEYSDGVLLVARNGKTKREWAKQARTQLEQSGARMLGMVFNQ</sequence>
<dbReference type="RefSeq" id="WP_161407257.1">
    <property type="nucleotide sequence ID" value="NZ_WTUZ01000016.1"/>
</dbReference>
<keyword evidence="4" id="KW-0547">Nucleotide-binding</keyword>
<dbReference type="CDD" id="cd05387">
    <property type="entry name" value="BY-kinase"/>
    <property type="match status" value="1"/>
</dbReference>
<dbReference type="GO" id="GO:0005886">
    <property type="term" value="C:plasma membrane"/>
    <property type="evidence" value="ECO:0007669"/>
    <property type="project" value="TreeGrafter"/>
</dbReference>
<feature type="domain" description="AAA" evidence="9">
    <location>
        <begin position="46"/>
        <end position="181"/>
    </location>
</feature>
<protein>
    <recommendedName>
        <fullName evidence="2">non-specific protein-tyrosine kinase</fullName>
        <ecNumber evidence="2">2.7.10.2</ecNumber>
    </recommendedName>
</protein>
<reference evidence="10 11" key="1">
    <citation type="submission" date="2019-12" db="EMBL/GenBank/DDBJ databases">
        <title>Paenibacillus sp. nov. sp. isolated from soil.</title>
        <authorList>
            <person name="Kim J."/>
            <person name="Jeong S.E."/>
            <person name="Jung H.S."/>
            <person name="Jeon C.O."/>
        </authorList>
    </citation>
    <scope>NUCLEOTIDE SEQUENCE [LARGE SCALE GENOMIC DNA]</scope>
    <source>
        <strain evidence="10 11">5J-6</strain>
    </source>
</reference>
<dbReference type="Pfam" id="PF13614">
    <property type="entry name" value="AAA_31"/>
    <property type="match status" value="1"/>
</dbReference>
<dbReference type="InterPro" id="IPR050445">
    <property type="entry name" value="Bact_polysacc_biosynth/exp"/>
</dbReference>
<evidence type="ECO:0000256" key="8">
    <source>
        <dbReference type="ARBA" id="ARBA00051245"/>
    </source>
</evidence>
<keyword evidence="7" id="KW-0829">Tyrosine-protein kinase</keyword>
<accession>A0A6L8UYL6</accession>
<evidence type="ECO:0000313" key="10">
    <source>
        <dbReference type="EMBL" id="MZQ83077.1"/>
    </source>
</evidence>
<comment type="caution">
    <text evidence="10">The sequence shown here is derived from an EMBL/GenBank/DDBJ whole genome shotgun (WGS) entry which is preliminary data.</text>
</comment>
<comment type="catalytic activity">
    <reaction evidence="8">
        <text>L-tyrosyl-[protein] + ATP = O-phospho-L-tyrosyl-[protein] + ADP + H(+)</text>
        <dbReference type="Rhea" id="RHEA:10596"/>
        <dbReference type="Rhea" id="RHEA-COMP:10136"/>
        <dbReference type="Rhea" id="RHEA-COMP:20101"/>
        <dbReference type="ChEBI" id="CHEBI:15378"/>
        <dbReference type="ChEBI" id="CHEBI:30616"/>
        <dbReference type="ChEBI" id="CHEBI:46858"/>
        <dbReference type="ChEBI" id="CHEBI:61978"/>
        <dbReference type="ChEBI" id="CHEBI:456216"/>
        <dbReference type="EC" id="2.7.10.2"/>
    </reaction>
</comment>
<dbReference type="NCBIfam" id="TIGR01007">
    <property type="entry name" value="eps_fam"/>
    <property type="match status" value="1"/>
</dbReference>
<dbReference type="InterPro" id="IPR027417">
    <property type="entry name" value="P-loop_NTPase"/>
</dbReference>
<proteinExistence type="inferred from homology"/>
<dbReference type="Gene3D" id="3.40.50.300">
    <property type="entry name" value="P-loop containing nucleotide triphosphate hydrolases"/>
    <property type="match status" value="1"/>
</dbReference>
<dbReference type="Proteomes" id="UP000481087">
    <property type="component" value="Unassembled WGS sequence"/>
</dbReference>
<dbReference type="SUPFAM" id="SSF52540">
    <property type="entry name" value="P-loop containing nucleoside triphosphate hydrolases"/>
    <property type="match status" value="1"/>
</dbReference>
<evidence type="ECO:0000256" key="4">
    <source>
        <dbReference type="ARBA" id="ARBA00022741"/>
    </source>
</evidence>
<dbReference type="InterPro" id="IPR005702">
    <property type="entry name" value="Wzc-like_C"/>
</dbReference>
<name>A0A6L8UYL6_9BACL</name>
<dbReference type="PANTHER" id="PTHR32309:SF13">
    <property type="entry name" value="FERRIC ENTEROBACTIN TRANSPORT PROTEIN FEPE"/>
    <property type="match status" value="1"/>
</dbReference>
<evidence type="ECO:0000256" key="5">
    <source>
        <dbReference type="ARBA" id="ARBA00022777"/>
    </source>
</evidence>
<evidence type="ECO:0000256" key="6">
    <source>
        <dbReference type="ARBA" id="ARBA00022840"/>
    </source>
</evidence>
<evidence type="ECO:0000313" key="11">
    <source>
        <dbReference type="Proteomes" id="UP000481087"/>
    </source>
</evidence>
<dbReference type="InterPro" id="IPR025669">
    <property type="entry name" value="AAA_dom"/>
</dbReference>
<comment type="similarity">
    <text evidence="1">Belongs to the CpsD/CapB family.</text>
</comment>
<dbReference type="PANTHER" id="PTHR32309">
    <property type="entry name" value="TYROSINE-PROTEIN KINASE"/>
    <property type="match status" value="1"/>
</dbReference>
<dbReference type="EMBL" id="WTUZ01000016">
    <property type="protein sequence ID" value="MZQ83077.1"/>
    <property type="molecule type" value="Genomic_DNA"/>
</dbReference>
<dbReference type="EC" id="2.7.10.2" evidence="2"/>
<keyword evidence="3 10" id="KW-0808">Transferase</keyword>
<evidence type="ECO:0000256" key="2">
    <source>
        <dbReference type="ARBA" id="ARBA00011903"/>
    </source>
</evidence>
<evidence type="ECO:0000256" key="3">
    <source>
        <dbReference type="ARBA" id="ARBA00022679"/>
    </source>
</evidence>
<organism evidence="10 11">
    <name type="scientific">Paenibacillus silvestris</name>
    <dbReference type="NCBI Taxonomy" id="2606219"/>
    <lineage>
        <taxon>Bacteria</taxon>
        <taxon>Bacillati</taxon>
        <taxon>Bacillota</taxon>
        <taxon>Bacilli</taxon>
        <taxon>Bacillales</taxon>
        <taxon>Paenibacillaceae</taxon>
        <taxon>Paenibacillus</taxon>
    </lineage>
</organism>
<keyword evidence="5 10" id="KW-0418">Kinase</keyword>